<dbReference type="Proteomes" id="UP000681967">
    <property type="component" value="Unassembled WGS sequence"/>
</dbReference>
<feature type="non-terminal residue" evidence="3">
    <location>
        <position position="64"/>
    </location>
</feature>
<protein>
    <submittedName>
        <fullName evidence="3">Uncharacterized protein</fullName>
    </submittedName>
</protein>
<evidence type="ECO:0000313" key="3">
    <source>
        <dbReference type="EMBL" id="CAF4807303.1"/>
    </source>
</evidence>
<evidence type="ECO:0000313" key="1">
    <source>
        <dbReference type="EMBL" id="CAF4594734.1"/>
    </source>
</evidence>
<evidence type="ECO:0000313" key="2">
    <source>
        <dbReference type="EMBL" id="CAF4755633.1"/>
    </source>
</evidence>
<reference evidence="3" key="1">
    <citation type="submission" date="2021-02" db="EMBL/GenBank/DDBJ databases">
        <authorList>
            <person name="Nowell W R."/>
        </authorList>
    </citation>
    <scope>NUCLEOTIDE SEQUENCE</scope>
</reference>
<proteinExistence type="predicted"/>
<dbReference type="EMBL" id="CAJOBJ010102594">
    <property type="protein sequence ID" value="CAF4594734.1"/>
    <property type="molecule type" value="Genomic_DNA"/>
</dbReference>
<dbReference type="EMBL" id="CAJOBH010130664">
    <property type="protein sequence ID" value="CAF4755633.1"/>
    <property type="molecule type" value="Genomic_DNA"/>
</dbReference>
<evidence type="ECO:0000313" key="4">
    <source>
        <dbReference type="Proteomes" id="UP000676336"/>
    </source>
</evidence>
<dbReference type="Proteomes" id="UP000676336">
    <property type="component" value="Unassembled WGS sequence"/>
</dbReference>
<dbReference type="Proteomes" id="UP000681720">
    <property type="component" value="Unassembled WGS sequence"/>
</dbReference>
<comment type="caution">
    <text evidence="3">The sequence shown here is derived from an EMBL/GenBank/DDBJ whole genome shotgun (WGS) entry which is preliminary data.</text>
</comment>
<gene>
    <name evidence="2" type="ORF">BYL167_LOCUS46286</name>
    <name evidence="1" type="ORF">GIL414_LOCUS38656</name>
    <name evidence="3" type="ORF">SMN809_LOCUS47443</name>
</gene>
<name>A0A8S3BDD4_9BILA</name>
<sequence length="64" mass="7656">MGQQLVPLIHDLEQIHSIYIFCMNKHKYESWAKDYRKIQGVFTKIEDLCECLRKYFVGQSLSEC</sequence>
<dbReference type="EMBL" id="CAJOBI010150069">
    <property type="protein sequence ID" value="CAF4807303.1"/>
    <property type="molecule type" value="Genomic_DNA"/>
</dbReference>
<accession>A0A8S3BDD4</accession>
<organism evidence="3 4">
    <name type="scientific">Rotaria magnacalcarata</name>
    <dbReference type="NCBI Taxonomy" id="392030"/>
    <lineage>
        <taxon>Eukaryota</taxon>
        <taxon>Metazoa</taxon>
        <taxon>Spiralia</taxon>
        <taxon>Gnathifera</taxon>
        <taxon>Rotifera</taxon>
        <taxon>Eurotatoria</taxon>
        <taxon>Bdelloidea</taxon>
        <taxon>Philodinida</taxon>
        <taxon>Philodinidae</taxon>
        <taxon>Rotaria</taxon>
    </lineage>
</organism>
<dbReference type="AlphaFoldDB" id="A0A8S3BDD4"/>